<dbReference type="GO" id="GO:0008201">
    <property type="term" value="F:heparin binding"/>
    <property type="evidence" value="ECO:0007669"/>
    <property type="project" value="UniProtKB-KW"/>
</dbReference>
<dbReference type="SMART" id="SM00199">
    <property type="entry name" value="SCY"/>
    <property type="match status" value="1"/>
</dbReference>
<keyword evidence="7" id="KW-0358">Heparin-binding</keyword>
<dbReference type="InterPro" id="IPR018048">
    <property type="entry name" value="Chemokine_CXC_CS"/>
</dbReference>
<gene>
    <name evidence="15" type="primary">LOC103261922</name>
</gene>
<comment type="subcellular location">
    <subcellularLocation>
        <location evidence="1 11">Secreted</location>
    </subcellularLocation>
</comment>
<dbReference type="InterPro" id="IPR001089">
    <property type="entry name" value="Chemokine_CXC"/>
</dbReference>
<dbReference type="GO" id="GO:0005615">
    <property type="term" value="C:extracellular space"/>
    <property type="evidence" value="ECO:0007669"/>
    <property type="project" value="UniProtKB-UniRule"/>
</dbReference>
<dbReference type="GO" id="GO:0006952">
    <property type="term" value="P:defense response"/>
    <property type="evidence" value="ECO:0007669"/>
    <property type="project" value="InterPro"/>
</dbReference>
<keyword evidence="8 11" id="KW-0732">Signal</keyword>
<keyword evidence="14" id="KW-1185">Reference proteome</keyword>
<protein>
    <recommendedName>
        <fullName evidence="11 12">Multifunctional fusion protein</fullName>
    </recommendedName>
    <domain>
        <recommendedName>
            <fullName evidence="12">Platelet factor 4</fullName>
            <shortName evidence="12">PF-4</shortName>
        </recommendedName>
        <alternativeName>
            <fullName evidence="12">C-X-C motif chemokine 4</fullName>
        </alternativeName>
    </domain>
    <domain>
        <recommendedName>
            <fullName evidence="11">C-X-C motif chemokine</fullName>
        </recommendedName>
    </domain>
</protein>
<name>A0A1U7TMR8_CARSF</name>
<dbReference type="SUPFAM" id="SSF54117">
    <property type="entry name" value="Interleukin 8-like chemokines"/>
    <property type="match status" value="1"/>
</dbReference>
<evidence type="ECO:0000313" key="14">
    <source>
        <dbReference type="Proteomes" id="UP000189704"/>
    </source>
</evidence>
<dbReference type="GO" id="GO:0008009">
    <property type="term" value="F:chemokine activity"/>
    <property type="evidence" value="ECO:0007669"/>
    <property type="project" value="InterPro"/>
</dbReference>
<dbReference type="CDD" id="cd00273">
    <property type="entry name" value="Chemokine_CXC"/>
    <property type="match status" value="1"/>
</dbReference>
<evidence type="ECO:0000256" key="11">
    <source>
        <dbReference type="RuleBase" id="RU361149"/>
    </source>
</evidence>
<proteinExistence type="inferred from homology"/>
<evidence type="ECO:0000256" key="9">
    <source>
        <dbReference type="ARBA" id="ARBA00023157"/>
    </source>
</evidence>
<dbReference type="PRINTS" id="PR00436">
    <property type="entry name" value="INTERLEUKIN8"/>
</dbReference>
<evidence type="ECO:0000256" key="12">
    <source>
        <dbReference type="RuleBase" id="RU364007"/>
    </source>
</evidence>
<dbReference type="AlphaFoldDB" id="A0A1U7TMR8"/>
<evidence type="ECO:0000256" key="8">
    <source>
        <dbReference type="ARBA" id="ARBA00022729"/>
    </source>
</evidence>
<dbReference type="GeneID" id="103261922"/>
<dbReference type="GO" id="GO:0006955">
    <property type="term" value="P:immune response"/>
    <property type="evidence" value="ECO:0007669"/>
    <property type="project" value="InterPro"/>
</dbReference>
<feature type="chain" id="PRO_5010399056" description="Multifunctional fusion protein" evidence="11">
    <location>
        <begin position="35"/>
        <end position="106"/>
    </location>
</feature>
<feature type="domain" description="Chemokine interleukin-8-like" evidence="13">
    <location>
        <begin position="43"/>
        <end position="103"/>
    </location>
</feature>
<dbReference type="InterPro" id="IPR039809">
    <property type="entry name" value="Chemokine_b/g/d"/>
</dbReference>
<keyword evidence="4 11" id="KW-0202">Cytokine</keyword>
<comment type="similarity">
    <text evidence="2 11">Belongs to the intercrine alpha (chemokine CxC) family.</text>
</comment>
<dbReference type="PANTHER" id="PTHR12015">
    <property type="entry name" value="SMALL INDUCIBLE CYTOKINE A"/>
    <property type="match status" value="1"/>
</dbReference>
<reference evidence="15" key="1">
    <citation type="submission" date="2025-08" db="UniProtKB">
        <authorList>
            <consortium name="RefSeq"/>
        </authorList>
    </citation>
    <scope>IDENTIFICATION</scope>
</reference>
<dbReference type="Gene3D" id="2.40.50.40">
    <property type="match status" value="1"/>
</dbReference>
<dbReference type="OrthoDB" id="9937393at2759"/>
<comment type="subunit">
    <text evidence="10 12">Homotetramer. Interacts with TNFAIP6 (via Link domain). Interacts with CCR1. Interacts with CXCR3. Interacts with THBD; this interaction enhances generation of activated protein C.</text>
</comment>
<dbReference type="KEGG" id="csyr:103261922"/>
<evidence type="ECO:0000313" key="15">
    <source>
        <dbReference type="RefSeq" id="XP_008057698.1"/>
    </source>
</evidence>
<keyword evidence="6" id="KW-0597">Phosphoprotein</keyword>
<evidence type="ECO:0000256" key="10">
    <source>
        <dbReference type="ARBA" id="ARBA00046854"/>
    </source>
</evidence>
<dbReference type="PRINTS" id="PR00437">
    <property type="entry name" value="SMALLCYTKCXC"/>
</dbReference>
<keyword evidence="9 12" id="KW-1015">Disulfide bond</keyword>
<dbReference type="InterPro" id="IPR036048">
    <property type="entry name" value="Interleukin_8-like_sf"/>
</dbReference>
<dbReference type="RefSeq" id="XP_008057698.1">
    <property type="nucleotide sequence ID" value="XM_008059507.1"/>
</dbReference>
<evidence type="ECO:0000256" key="3">
    <source>
        <dbReference type="ARBA" id="ARBA00022500"/>
    </source>
</evidence>
<evidence type="ECO:0000256" key="5">
    <source>
        <dbReference type="ARBA" id="ARBA00022525"/>
    </source>
</evidence>
<dbReference type="Pfam" id="PF00048">
    <property type="entry name" value="IL8"/>
    <property type="match status" value="1"/>
</dbReference>
<feature type="signal peptide" evidence="11">
    <location>
        <begin position="1"/>
        <end position="34"/>
    </location>
</feature>
<dbReference type="STRING" id="1868482.ENSTSYP00000011899"/>
<evidence type="ECO:0000256" key="4">
    <source>
        <dbReference type="ARBA" id="ARBA00022514"/>
    </source>
</evidence>
<accession>A0A1U7TMR8</accession>
<dbReference type="InterPro" id="IPR001811">
    <property type="entry name" value="Chemokine_IL8-like_dom"/>
</dbReference>
<dbReference type="InterPro" id="IPR033899">
    <property type="entry name" value="CXC_Chemokine_domain"/>
</dbReference>
<evidence type="ECO:0000256" key="2">
    <source>
        <dbReference type="ARBA" id="ARBA00010665"/>
    </source>
</evidence>
<dbReference type="Proteomes" id="UP000189704">
    <property type="component" value="Unplaced"/>
</dbReference>
<dbReference type="PANTHER" id="PTHR12015:SF211">
    <property type="entry name" value="PLATELET FACTOR 4"/>
    <property type="match status" value="1"/>
</dbReference>
<sequence length="106" mass="11515">MSFPAVSRASRPWSGSRLLLLGLLLLSAVVAIAGVEQEEGDGDLRCVCLKTTSRVHPKRITSLEVIKSGPHCSTAQLIATLRNGKKMCLDPQASLYKTVIRKLLEN</sequence>
<keyword evidence="5 11" id="KW-0964">Secreted</keyword>
<keyword evidence="3 11" id="KW-0145">Chemotaxis</keyword>
<evidence type="ECO:0000256" key="6">
    <source>
        <dbReference type="ARBA" id="ARBA00022553"/>
    </source>
</evidence>
<evidence type="ECO:0000259" key="13">
    <source>
        <dbReference type="SMART" id="SM00199"/>
    </source>
</evidence>
<organism evidence="14 15">
    <name type="scientific">Carlito syrichta</name>
    <name type="common">Philippine tarsier</name>
    <name type="synonym">Tarsius syrichta</name>
    <dbReference type="NCBI Taxonomy" id="1868482"/>
    <lineage>
        <taxon>Eukaryota</taxon>
        <taxon>Metazoa</taxon>
        <taxon>Chordata</taxon>
        <taxon>Craniata</taxon>
        <taxon>Vertebrata</taxon>
        <taxon>Euteleostomi</taxon>
        <taxon>Mammalia</taxon>
        <taxon>Eutheria</taxon>
        <taxon>Euarchontoglires</taxon>
        <taxon>Primates</taxon>
        <taxon>Haplorrhini</taxon>
        <taxon>Tarsiiformes</taxon>
        <taxon>Tarsiidae</taxon>
        <taxon>Carlito</taxon>
    </lineage>
</organism>
<dbReference type="PROSITE" id="PS00471">
    <property type="entry name" value="SMALL_CYTOKINES_CXC"/>
    <property type="match status" value="1"/>
</dbReference>
<evidence type="ECO:0000256" key="1">
    <source>
        <dbReference type="ARBA" id="ARBA00004613"/>
    </source>
</evidence>
<dbReference type="FunFam" id="2.40.50.40:FF:000004">
    <property type="entry name" value="C-X-C motif chemokine"/>
    <property type="match status" value="1"/>
</dbReference>
<evidence type="ECO:0000256" key="7">
    <source>
        <dbReference type="ARBA" id="ARBA00022674"/>
    </source>
</evidence>